<evidence type="ECO:0000256" key="3">
    <source>
        <dbReference type="ARBA" id="ARBA00022490"/>
    </source>
</evidence>
<name>A0AAV6V9E7_9ARAC</name>
<dbReference type="AlphaFoldDB" id="A0AAV6V9E7"/>
<dbReference type="PROSITE" id="PS50082">
    <property type="entry name" value="WD_REPEATS_2"/>
    <property type="match status" value="4"/>
</dbReference>
<dbReference type="CDD" id="cd00200">
    <property type="entry name" value="WD40"/>
    <property type="match status" value="1"/>
</dbReference>
<dbReference type="GO" id="GO:0005737">
    <property type="term" value="C:cytoplasm"/>
    <property type="evidence" value="ECO:0007669"/>
    <property type="project" value="UniProtKB-SubCell"/>
</dbReference>
<evidence type="ECO:0000256" key="4">
    <source>
        <dbReference type="ARBA" id="ARBA00022553"/>
    </source>
</evidence>
<evidence type="ECO:0000256" key="2">
    <source>
        <dbReference type="ARBA" id="ARBA00009616"/>
    </source>
</evidence>
<dbReference type="PROSITE" id="PS50294">
    <property type="entry name" value="WD_REPEATS_REGION"/>
    <property type="match status" value="4"/>
</dbReference>
<evidence type="ECO:0000256" key="8">
    <source>
        <dbReference type="ARBA" id="ARBA00023054"/>
    </source>
</evidence>
<keyword evidence="3" id="KW-0963">Cytoplasm</keyword>
<reference evidence="13 14" key="1">
    <citation type="journal article" date="2022" name="Nat. Ecol. Evol.">
        <title>A masculinizing supergene underlies an exaggerated male reproductive morph in a spider.</title>
        <authorList>
            <person name="Hendrickx F."/>
            <person name="De Corte Z."/>
            <person name="Sonet G."/>
            <person name="Van Belleghem S.M."/>
            <person name="Kostlbacher S."/>
            <person name="Vangestel C."/>
        </authorList>
    </citation>
    <scope>NUCLEOTIDE SEQUENCE [LARGE SCALE GENOMIC DNA]</scope>
    <source>
        <strain evidence="13">W744_W776</strain>
    </source>
</reference>
<dbReference type="InterPro" id="IPR036322">
    <property type="entry name" value="WD40_repeat_dom_sf"/>
</dbReference>
<evidence type="ECO:0000313" key="14">
    <source>
        <dbReference type="Proteomes" id="UP000827092"/>
    </source>
</evidence>
<evidence type="ECO:0000256" key="10">
    <source>
        <dbReference type="SAM" id="Coils"/>
    </source>
</evidence>
<sequence length="835" mass="92032">MAFCNSQSIPSFIADKLLVRKVNGDHAMMEDVSATQNHSVQLGPPSGGIGINNKQSQDDHNQRPHYSIPGILHFIQHEWARFEMERAQWEVERAELQARIAFLQGERKGQENLKNDLIRRIKMLEYALKQERVKFHKLKYGTDPNFADLKAPIFDDIDEPVDGDPLITSNSNVSWRQGRQLLRQYLQEIGYTDTIIDVRSARVRTLLGLAPSNTENDDKQNLSSILNGEQGKGVCGTQVRRKKNSVTENALMDAEQSVLDTFDFLSSENVDMDDDDENLSDEMDDSCTVDDEDSEILEKKLKSKMKVSNETVSRSEDMALHEVSTEEALAEFNFLGHNDGRGDASMQGQGDADWGPKRSTLQAMYNRLANGNDDGNHISDIMSGTSVASGVIDEKTDSENNIDSNSIREDLSSLSGLGPSLNSFLNIGVPHCNSQVDSDENALDVQGGTPLTFPPGSRRPLLGPPGNEDETLEAALGLGELASLTVNNEADTSYDISSAKEAFRKTWNAKYTLRSHFDGVRALAFHPVEPVLITASEDHTLKLWNLQKTVPAKKTASLDVEPVYTFRAHVGPVLCLALSTSGDQCFSGGMDNTIRCWNVPSSLSDPYDSFDPSVLTNTLKGHTDAVWGLSIHSSKLQLLSCSADGTVRLWSPQCKVPLLHTYSSNITDGSPTSVDFLRCDMTQMVAAYTSSNSVIFDLETGKPVIRLDSNQTPDASPLGKQINCIVCHPTLPLTVTAHEDRHIRVFDNNTGQMIHSMVAHLDAVTSLAIDPNGLYLLSGSHDCSIRLWNMENKTCVQEITSHRKKFDEAIFDVAFHPSKPYIASAGADALAKVFV</sequence>
<comment type="subcellular location">
    <subcellularLocation>
        <location evidence="1">Cytoplasm</location>
    </subcellularLocation>
</comment>
<proteinExistence type="inferred from homology"/>
<feature type="region of interest" description="Disordered" evidence="11">
    <location>
        <begin position="35"/>
        <end position="63"/>
    </location>
</feature>
<evidence type="ECO:0000256" key="1">
    <source>
        <dbReference type="ARBA" id="ARBA00004496"/>
    </source>
</evidence>
<evidence type="ECO:0000256" key="5">
    <source>
        <dbReference type="ARBA" id="ARBA00022574"/>
    </source>
</evidence>
<keyword evidence="14" id="KW-1185">Reference proteome</keyword>
<dbReference type="FunFam" id="1.20.5.300:FF:000001">
    <property type="entry name" value="striatin isoform X1"/>
    <property type="match status" value="1"/>
</dbReference>
<feature type="domain" description="Striatin N-terminal" evidence="12">
    <location>
        <begin position="68"/>
        <end position="196"/>
    </location>
</feature>
<evidence type="ECO:0000259" key="12">
    <source>
        <dbReference type="Pfam" id="PF08232"/>
    </source>
</evidence>
<evidence type="ECO:0000256" key="7">
    <source>
        <dbReference type="ARBA" id="ARBA00022860"/>
    </source>
</evidence>
<dbReference type="InterPro" id="IPR020472">
    <property type="entry name" value="WD40_PAC1"/>
</dbReference>
<dbReference type="FunFam" id="2.130.10.10:FF:000058">
    <property type="entry name" value="striatin isoform X1"/>
    <property type="match status" value="1"/>
</dbReference>
<evidence type="ECO:0000313" key="13">
    <source>
        <dbReference type="EMBL" id="KAG8193365.1"/>
    </source>
</evidence>
<keyword evidence="6" id="KW-0677">Repeat</keyword>
<protein>
    <recommendedName>
        <fullName evidence="12">Striatin N-terminal domain-containing protein</fullName>
    </recommendedName>
</protein>
<feature type="region of interest" description="Disordered" evidence="11">
    <location>
        <begin position="449"/>
        <end position="468"/>
    </location>
</feature>
<keyword evidence="7" id="KW-0112">Calmodulin-binding</keyword>
<feature type="coiled-coil region" evidence="10">
    <location>
        <begin position="86"/>
        <end position="113"/>
    </location>
</feature>
<dbReference type="FunFam" id="2.130.10.10:FF:000498">
    <property type="entry name" value="Striatin 3"/>
    <property type="match status" value="1"/>
</dbReference>
<dbReference type="PANTHER" id="PTHR15653:SF0">
    <property type="entry name" value="CONNECTOR OF KINASE TO AP-1, ISOFORM E"/>
    <property type="match status" value="1"/>
</dbReference>
<dbReference type="GO" id="GO:0005516">
    <property type="term" value="F:calmodulin binding"/>
    <property type="evidence" value="ECO:0007669"/>
    <property type="project" value="UniProtKB-KW"/>
</dbReference>
<dbReference type="PANTHER" id="PTHR15653">
    <property type="entry name" value="STRIATIN"/>
    <property type="match status" value="1"/>
</dbReference>
<dbReference type="Pfam" id="PF00400">
    <property type="entry name" value="WD40"/>
    <property type="match status" value="5"/>
</dbReference>
<keyword evidence="8 10" id="KW-0175">Coiled coil</keyword>
<dbReference type="PROSITE" id="PS00678">
    <property type="entry name" value="WD_REPEATS_1"/>
    <property type="match status" value="2"/>
</dbReference>
<dbReference type="InterPro" id="IPR051488">
    <property type="entry name" value="WD_repeat_striatin"/>
</dbReference>
<feature type="compositionally biased region" description="Low complexity" evidence="11">
    <location>
        <begin position="454"/>
        <end position="466"/>
    </location>
</feature>
<gene>
    <name evidence="13" type="ORF">JTE90_022993</name>
</gene>
<evidence type="ECO:0000256" key="11">
    <source>
        <dbReference type="SAM" id="MobiDB-lite"/>
    </source>
</evidence>
<evidence type="ECO:0000256" key="6">
    <source>
        <dbReference type="ARBA" id="ARBA00022737"/>
    </source>
</evidence>
<keyword evidence="4" id="KW-0597">Phosphoprotein</keyword>
<feature type="repeat" description="WD" evidence="9">
    <location>
        <begin position="619"/>
        <end position="651"/>
    </location>
</feature>
<feature type="repeat" description="WD" evidence="9">
    <location>
        <begin position="513"/>
        <end position="554"/>
    </location>
</feature>
<dbReference type="Pfam" id="PF08232">
    <property type="entry name" value="Striatin"/>
    <property type="match status" value="1"/>
</dbReference>
<dbReference type="InterPro" id="IPR015943">
    <property type="entry name" value="WD40/YVTN_repeat-like_dom_sf"/>
</dbReference>
<comment type="similarity">
    <text evidence="2">Belongs to the WD repeat striatin family.</text>
</comment>
<dbReference type="Proteomes" id="UP000827092">
    <property type="component" value="Unassembled WGS sequence"/>
</dbReference>
<dbReference type="Gene3D" id="2.130.10.10">
    <property type="entry name" value="YVTN repeat-like/Quinoprotein amine dehydrogenase"/>
    <property type="match status" value="3"/>
</dbReference>
<evidence type="ECO:0000256" key="9">
    <source>
        <dbReference type="PROSITE-ProRule" id="PRU00221"/>
    </source>
</evidence>
<organism evidence="13 14">
    <name type="scientific">Oedothorax gibbosus</name>
    <dbReference type="NCBI Taxonomy" id="931172"/>
    <lineage>
        <taxon>Eukaryota</taxon>
        <taxon>Metazoa</taxon>
        <taxon>Ecdysozoa</taxon>
        <taxon>Arthropoda</taxon>
        <taxon>Chelicerata</taxon>
        <taxon>Arachnida</taxon>
        <taxon>Araneae</taxon>
        <taxon>Araneomorphae</taxon>
        <taxon>Entelegynae</taxon>
        <taxon>Araneoidea</taxon>
        <taxon>Linyphiidae</taxon>
        <taxon>Erigoninae</taxon>
        <taxon>Oedothorax</taxon>
    </lineage>
</organism>
<dbReference type="InterPro" id="IPR019775">
    <property type="entry name" value="WD40_repeat_CS"/>
</dbReference>
<dbReference type="SMART" id="SM00320">
    <property type="entry name" value="WD40"/>
    <property type="match status" value="7"/>
</dbReference>
<feature type="repeat" description="WD" evidence="9">
    <location>
        <begin position="757"/>
        <end position="798"/>
    </location>
</feature>
<comment type="caution">
    <text evidence="13">The sequence shown here is derived from an EMBL/GenBank/DDBJ whole genome shotgun (WGS) entry which is preliminary data.</text>
</comment>
<dbReference type="EMBL" id="JAFNEN010000124">
    <property type="protein sequence ID" value="KAG8193365.1"/>
    <property type="molecule type" value="Genomic_DNA"/>
</dbReference>
<feature type="region of interest" description="Disordered" evidence="11">
    <location>
        <begin position="270"/>
        <end position="292"/>
    </location>
</feature>
<dbReference type="InterPro" id="IPR001680">
    <property type="entry name" value="WD40_rpt"/>
</dbReference>
<dbReference type="InterPro" id="IPR013258">
    <property type="entry name" value="Striatin_N"/>
</dbReference>
<accession>A0AAV6V9E7</accession>
<keyword evidence="5 9" id="KW-0853">WD repeat</keyword>
<feature type="repeat" description="WD" evidence="9">
    <location>
        <begin position="566"/>
        <end position="599"/>
    </location>
</feature>
<dbReference type="PRINTS" id="PR00320">
    <property type="entry name" value="GPROTEINBRPT"/>
</dbReference>
<dbReference type="Gene3D" id="1.20.5.300">
    <property type="match status" value="1"/>
</dbReference>
<dbReference type="SUPFAM" id="SSF50978">
    <property type="entry name" value="WD40 repeat-like"/>
    <property type="match status" value="1"/>
</dbReference>